<dbReference type="SMART" id="SM00342">
    <property type="entry name" value="HTH_ARAC"/>
    <property type="match status" value="1"/>
</dbReference>
<keyword evidence="3" id="KW-0804">Transcription</keyword>
<evidence type="ECO:0000256" key="2">
    <source>
        <dbReference type="ARBA" id="ARBA00023125"/>
    </source>
</evidence>
<dbReference type="Proteomes" id="UP001500729">
    <property type="component" value="Unassembled WGS sequence"/>
</dbReference>
<name>A0ABP3NPD8_SACER</name>
<dbReference type="PROSITE" id="PS01124">
    <property type="entry name" value="HTH_ARAC_FAMILY_2"/>
    <property type="match status" value="1"/>
</dbReference>
<accession>A0ABP3NPD8</accession>
<dbReference type="PANTHER" id="PTHR46796">
    <property type="entry name" value="HTH-TYPE TRANSCRIPTIONAL ACTIVATOR RHAS-RELATED"/>
    <property type="match status" value="1"/>
</dbReference>
<keyword evidence="2" id="KW-0238">DNA-binding</keyword>
<keyword evidence="1" id="KW-0805">Transcription regulation</keyword>
<dbReference type="EMBL" id="BAAAGS010000044">
    <property type="protein sequence ID" value="GAA0547667.1"/>
    <property type="molecule type" value="Genomic_DNA"/>
</dbReference>
<dbReference type="Gene3D" id="1.10.10.60">
    <property type="entry name" value="Homeodomain-like"/>
    <property type="match status" value="1"/>
</dbReference>
<evidence type="ECO:0000313" key="6">
    <source>
        <dbReference type="Proteomes" id="UP001500729"/>
    </source>
</evidence>
<gene>
    <name evidence="5" type="ORF">GCM10009533_52960</name>
</gene>
<protein>
    <submittedName>
        <fullName evidence="5">Helix-turn-helix domain-containing protein</fullName>
    </submittedName>
</protein>
<dbReference type="Pfam" id="PF12833">
    <property type="entry name" value="HTH_18"/>
    <property type="match status" value="1"/>
</dbReference>
<comment type="caution">
    <text evidence="5">The sequence shown here is derived from an EMBL/GenBank/DDBJ whole genome shotgun (WGS) entry which is preliminary data.</text>
</comment>
<reference evidence="6" key="1">
    <citation type="journal article" date="2019" name="Int. J. Syst. Evol. Microbiol.">
        <title>The Global Catalogue of Microorganisms (GCM) 10K type strain sequencing project: providing services to taxonomists for standard genome sequencing and annotation.</title>
        <authorList>
            <consortium name="The Broad Institute Genomics Platform"/>
            <consortium name="The Broad Institute Genome Sequencing Center for Infectious Disease"/>
            <person name="Wu L."/>
            <person name="Ma J."/>
        </authorList>
    </citation>
    <scope>NUCLEOTIDE SEQUENCE [LARGE SCALE GENOMIC DNA]</scope>
    <source>
        <strain evidence="6">JCM 10303</strain>
    </source>
</reference>
<evidence type="ECO:0000313" key="5">
    <source>
        <dbReference type="EMBL" id="GAA0547667.1"/>
    </source>
</evidence>
<evidence type="ECO:0000256" key="3">
    <source>
        <dbReference type="ARBA" id="ARBA00023163"/>
    </source>
</evidence>
<evidence type="ECO:0000259" key="4">
    <source>
        <dbReference type="PROSITE" id="PS01124"/>
    </source>
</evidence>
<dbReference type="InterPro" id="IPR009057">
    <property type="entry name" value="Homeodomain-like_sf"/>
</dbReference>
<feature type="domain" description="HTH araC/xylS-type" evidence="4">
    <location>
        <begin position="210"/>
        <end position="311"/>
    </location>
</feature>
<dbReference type="InterPro" id="IPR050204">
    <property type="entry name" value="AraC_XylS_family_regulators"/>
</dbReference>
<evidence type="ECO:0000256" key="1">
    <source>
        <dbReference type="ARBA" id="ARBA00023015"/>
    </source>
</evidence>
<proteinExistence type="predicted"/>
<dbReference type="SUPFAM" id="SSF46689">
    <property type="entry name" value="Homeodomain-like"/>
    <property type="match status" value="1"/>
</dbReference>
<dbReference type="PANTHER" id="PTHR46796:SF15">
    <property type="entry name" value="BLL1074 PROTEIN"/>
    <property type="match status" value="1"/>
</dbReference>
<keyword evidence="6" id="KW-1185">Reference proteome</keyword>
<sequence length="334" mass="36462">MAGADGAGQAALASRAQFADVRAASKPLLGRGPAVTGSRMSGMRVLADESERGWWHMALREPAPPLGGLVTRYIGYRERSAVPVRRREVPTGEVTIILSFGPKIAVSDPRGGSGRELTSFVAPVDDTWAVTEYTGEQHGLEMTLTPLGASRLFGVPMDCLADPVTDVEDLLGRTGRLLAERLADASGWTERFDLLDALLPALFERGRPPSPAAAWAWRRLRETDGRIPIATLVDDLGCSHRYLVSQFRHHVGVTPKTPARVLRCGRAIRLLEQGGHRIGDIALDCGYSDQAHLNRDFRLLTGTTPGVWCQEMRLELPKPAEQVRFVQARTASRS</sequence>
<organism evidence="5 6">
    <name type="scientific">Saccharopolyspora erythraea</name>
    <name type="common">Streptomyces erythraeus</name>
    <dbReference type="NCBI Taxonomy" id="1836"/>
    <lineage>
        <taxon>Bacteria</taxon>
        <taxon>Bacillati</taxon>
        <taxon>Actinomycetota</taxon>
        <taxon>Actinomycetes</taxon>
        <taxon>Pseudonocardiales</taxon>
        <taxon>Pseudonocardiaceae</taxon>
        <taxon>Saccharopolyspora</taxon>
    </lineage>
</organism>
<dbReference type="InterPro" id="IPR018060">
    <property type="entry name" value="HTH_AraC"/>
</dbReference>